<proteinExistence type="predicted"/>
<evidence type="ECO:0000313" key="2">
    <source>
        <dbReference type="Proteomes" id="UP000660668"/>
    </source>
</evidence>
<dbReference type="Gene3D" id="3.40.50.1220">
    <property type="entry name" value="TPP-binding domain"/>
    <property type="match status" value="1"/>
</dbReference>
<dbReference type="RefSeq" id="WP_194694779.1">
    <property type="nucleotide sequence ID" value="NZ_JADKPO010000002.1"/>
</dbReference>
<dbReference type="InterPro" id="IPR029035">
    <property type="entry name" value="DHS-like_NAD/FAD-binding_dom"/>
</dbReference>
<gene>
    <name evidence="1" type="ORF">ISU10_02440</name>
</gene>
<comment type="caution">
    <text evidence="1">The sequence shown here is derived from an EMBL/GenBank/DDBJ whole genome shotgun (WGS) entry which is preliminary data.</text>
</comment>
<dbReference type="Pfam" id="PF13289">
    <property type="entry name" value="SIR2_2"/>
    <property type="match status" value="1"/>
</dbReference>
<keyword evidence="2" id="KW-1185">Reference proteome</keyword>
<dbReference type="EMBL" id="JADKPO010000002">
    <property type="protein sequence ID" value="MBF4766624.1"/>
    <property type="molecule type" value="Genomic_DNA"/>
</dbReference>
<name>A0A930VFM9_9ACTN</name>
<sequence>MTDAAAELDLDVAVVTPDGSVYGAAQHLRRQTAEWPLPARQLQNASRIGQAAREGQLALFMGAGVSIPAGLPTWAGLLGELASERGVDIGGGFERLNALDQAQFLHHRVEHLGDRVARIVSKATVPALGHALLASLGCAEAVTTNYDRLYESAVRMQRGRDNVATVLPWDHPRAGKPWVLKLHGDVQVPDSIVLTRRQFVSFDAETRPAGALLQSLLMTRHVLFVGASLADDNVVRLAYEVDRFRRAHGLKGGVGTLLDVDDDRVRRELWRGQLSWLSMSGRTIEERSRTLEIFLDAVAAHASNDASWLLDERFRGLLRLDEDLVHAARDLYRRVAVAGPEWQGLADALLAFGAASGEYDERLETRRWNAELPI</sequence>
<dbReference type="Proteomes" id="UP000660668">
    <property type="component" value="Unassembled WGS sequence"/>
</dbReference>
<organism evidence="1 2">
    <name type="scientific">Nocardioides agariphilus</name>
    <dbReference type="NCBI Taxonomy" id="433664"/>
    <lineage>
        <taxon>Bacteria</taxon>
        <taxon>Bacillati</taxon>
        <taxon>Actinomycetota</taxon>
        <taxon>Actinomycetes</taxon>
        <taxon>Propionibacteriales</taxon>
        <taxon>Nocardioidaceae</taxon>
        <taxon>Nocardioides</taxon>
    </lineage>
</organism>
<reference evidence="1" key="1">
    <citation type="submission" date="2020-11" db="EMBL/GenBank/DDBJ databases">
        <title>Nocardioides cynanchi sp. nov., isolated from soil of rhizosphere of Cynanchum wilfordii.</title>
        <authorList>
            <person name="Lee J.-S."/>
            <person name="Suh M.K."/>
            <person name="Kim J.-S."/>
        </authorList>
    </citation>
    <scope>NUCLEOTIDE SEQUENCE</scope>
    <source>
        <strain evidence="1">KCTC 19276</strain>
    </source>
</reference>
<evidence type="ECO:0000313" key="1">
    <source>
        <dbReference type="EMBL" id="MBF4766624.1"/>
    </source>
</evidence>
<protein>
    <submittedName>
        <fullName evidence="1">SIR2 family protein</fullName>
    </submittedName>
</protein>
<accession>A0A930VFM9</accession>
<dbReference type="AlphaFoldDB" id="A0A930VFM9"/>
<dbReference type="SUPFAM" id="SSF52467">
    <property type="entry name" value="DHS-like NAD/FAD-binding domain"/>
    <property type="match status" value="1"/>
</dbReference>